<dbReference type="EMBL" id="BAABME010000047">
    <property type="protein sequence ID" value="GAA0138961.1"/>
    <property type="molecule type" value="Genomic_DNA"/>
</dbReference>
<evidence type="ECO:0000313" key="3">
    <source>
        <dbReference type="Proteomes" id="UP001454036"/>
    </source>
</evidence>
<evidence type="ECO:0000256" key="1">
    <source>
        <dbReference type="SAM" id="SignalP"/>
    </source>
</evidence>
<sequence length="177" mass="19985">MKLIIVFFFLVSAKTLSAARQQQWRGTVLSEVIKGRTAAVVWPLFEDFCNQYEILPVDVSFCVVPIRDPLTRYLATQVRSAPGASSIDSTVTWEKHELLELNSNKRFLRYKMIENNQGITTYLPTISVLEHKDGSQIKWDFIIDPVKGLTIDDVRNNLKGILAGALVKIEVKLSSST</sequence>
<dbReference type="PANTHER" id="PTHR33789:SF11">
    <property type="entry name" value="OS05G0202300 PROTEIN"/>
    <property type="match status" value="1"/>
</dbReference>
<gene>
    <name evidence="2" type="ORF">LIER_00605</name>
</gene>
<reference evidence="2 3" key="1">
    <citation type="submission" date="2024-01" db="EMBL/GenBank/DDBJ databases">
        <title>The complete chloroplast genome sequence of Lithospermum erythrorhizon: insights into the phylogenetic relationship among Boraginaceae species and the maternal lineages of purple gromwells.</title>
        <authorList>
            <person name="Okada T."/>
            <person name="Watanabe K."/>
        </authorList>
    </citation>
    <scope>NUCLEOTIDE SEQUENCE [LARGE SCALE GENOMIC DNA]</scope>
</reference>
<accession>A0AAV3NIS2</accession>
<dbReference type="Gene3D" id="3.30.530.20">
    <property type="match status" value="1"/>
</dbReference>
<keyword evidence="1" id="KW-0732">Signal</keyword>
<dbReference type="PANTHER" id="PTHR33789">
    <property type="entry name" value="LACHRYMATORY-FACTOR SYNTHASE"/>
    <property type="match status" value="1"/>
</dbReference>
<dbReference type="InterPro" id="IPR053249">
    <property type="entry name" value="LFS"/>
</dbReference>
<keyword evidence="3" id="KW-1185">Reference proteome</keyword>
<dbReference type="Proteomes" id="UP001454036">
    <property type="component" value="Unassembled WGS sequence"/>
</dbReference>
<comment type="caution">
    <text evidence="2">The sequence shown here is derived from an EMBL/GenBank/DDBJ whole genome shotgun (WGS) entry which is preliminary data.</text>
</comment>
<protein>
    <submittedName>
        <fullName evidence="2">Uncharacterized protein</fullName>
    </submittedName>
</protein>
<dbReference type="SUPFAM" id="SSF55961">
    <property type="entry name" value="Bet v1-like"/>
    <property type="match status" value="1"/>
</dbReference>
<organism evidence="2 3">
    <name type="scientific">Lithospermum erythrorhizon</name>
    <name type="common">Purple gromwell</name>
    <name type="synonym">Lithospermum officinale var. erythrorhizon</name>
    <dbReference type="NCBI Taxonomy" id="34254"/>
    <lineage>
        <taxon>Eukaryota</taxon>
        <taxon>Viridiplantae</taxon>
        <taxon>Streptophyta</taxon>
        <taxon>Embryophyta</taxon>
        <taxon>Tracheophyta</taxon>
        <taxon>Spermatophyta</taxon>
        <taxon>Magnoliopsida</taxon>
        <taxon>eudicotyledons</taxon>
        <taxon>Gunneridae</taxon>
        <taxon>Pentapetalae</taxon>
        <taxon>asterids</taxon>
        <taxon>lamiids</taxon>
        <taxon>Boraginales</taxon>
        <taxon>Boraginaceae</taxon>
        <taxon>Boraginoideae</taxon>
        <taxon>Lithospermeae</taxon>
        <taxon>Lithospermum</taxon>
    </lineage>
</organism>
<feature type="signal peptide" evidence="1">
    <location>
        <begin position="1"/>
        <end position="18"/>
    </location>
</feature>
<proteinExistence type="predicted"/>
<feature type="chain" id="PRO_5043551046" evidence="1">
    <location>
        <begin position="19"/>
        <end position="177"/>
    </location>
</feature>
<dbReference type="InterPro" id="IPR019587">
    <property type="entry name" value="Polyketide_cyclase/dehydratase"/>
</dbReference>
<evidence type="ECO:0000313" key="2">
    <source>
        <dbReference type="EMBL" id="GAA0138961.1"/>
    </source>
</evidence>
<dbReference type="AlphaFoldDB" id="A0AAV3NIS2"/>
<name>A0AAV3NIS2_LITER</name>
<dbReference type="InterPro" id="IPR023393">
    <property type="entry name" value="START-like_dom_sf"/>
</dbReference>
<dbReference type="Pfam" id="PF10604">
    <property type="entry name" value="Polyketide_cyc2"/>
    <property type="match status" value="1"/>
</dbReference>
<dbReference type="GO" id="GO:0004864">
    <property type="term" value="F:protein phosphatase inhibitor activity"/>
    <property type="evidence" value="ECO:0007669"/>
    <property type="project" value="UniProtKB-ARBA"/>
</dbReference>